<dbReference type="EMBL" id="JARJLG010000200">
    <property type="protein sequence ID" value="KAJ7729097.1"/>
    <property type="molecule type" value="Genomic_DNA"/>
</dbReference>
<gene>
    <name evidence="1" type="ORF">DFH07DRAFT_218506</name>
</gene>
<dbReference type="Proteomes" id="UP001215280">
    <property type="component" value="Unassembled WGS sequence"/>
</dbReference>
<reference evidence="1" key="1">
    <citation type="submission" date="2023-03" db="EMBL/GenBank/DDBJ databases">
        <title>Massive genome expansion in bonnet fungi (Mycena s.s.) driven by repeated elements and novel gene families across ecological guilds.</title>
        <authorList>
            <consortium name="Lawrence Berkeley National Laboratory"/>
            <person name="Harder C.B."/>
            <person name="Miyauchi S."/>
            <person name="Viragh M."/>
            <person name="Kuo A."/>
            <person name="Thoen E."/>
            <person name="Andreopoulos B."/>
            <person name="Lu D."/>
            <person name="Skrede I."/>
            <person name="Drula E."/>
            <person name="Henrissat B."/>
            <person name="Morin E."/>
            <person name="Kohler A."/>
            <person name="Barry K."/>
            <person name="LaButti K."/>
            <person name="Morin E."/>
            <person name="Salamov A."/>
            <person name="Lipzen A."/>
            <person name="Mereny Z."/>
            <person name="Hegedus B."/>
            <person name="Baldrian P."/>
            <person name="Stursova M."/>
            <person name="Weitz H."/>
            <person name="Taylor A."/>
            <person name="Grigoriev I.V."/>
            <person name="Nagy L.G."/>
            <person name="Martin F."/>
            <person name="Kauserud H."/>
        </authorList>
    </citation>
    <scope>NUCLEOTIDE SEQUENCE</scope>
    <source>
        <strain evidence="1">CBHHK188m</strain>
    </source>
</reference>
<dbReference type="AlphaFoldDB" id="A0AAD7HW41"/>
<name>A0AAD7HW41_9AGAR</name>
<proteinExistence type="predicted"/>
<sequence>MLLYPFPLFGHMSFSDRILPLWPSSRAKLNDQATLHSTSSIEPTHPGVNVSKFSGAAVHAGGFLTVHRRQNSFAVFRGTYLCYANLYSVISCRVLCAATWMRQLSARLRQISVSTPPFFPGNRSLDIQVASHERVNSVPSSMPLIVECDLMVHGRELDDTQSMEVELPFLQKCSLYGNTDSEISSSLVLPALEEFSISIADDSPMGGVLTLIQRSVSPDKIHHLWLFPSRNCSCYFRGRSNSVILPSQSCISPEYGRGLLQINRPPIHAAKSQPSRLRNRHKPCQGGLCPEPQSYFLQDLPMYI</sequence>
<accession>A0AAD7HW41</accession>
<keyword evidence="2" id="KW-1185">Reference proteome</keyword>
<organism evidence="1 2">
    <name type="scientific">Mycena maculata</name>
    <dbReference type="NCBI Taxonomy" id="230809"/>
    <lineage>
        <taxon>Eukaryota</taxon>
        <taxon>Fungi</taxon>
        <taxon>Dikarya</taxon>
        <taxon>Basidiomycota</taxon>
        <taxon>Agaricomycotina</taxon>
        <taxon>Agaricomycetes</taxon>
        <taxon>Agaricomycetidae</taxon>
        <taxon>Agaricales</taxon>
        <taxon>Marasmiineae</taxon>
        <taxon>Mycenaceae</taxon>
        <taxon>Mycena</taxon>
    </lineage>
</organism>
<evidence type="ECO:0000313" key="2">
    <source>
        <dbReference type="Proteomes" id="UP001215280"/>
    </source>
</evidence>
<evidence type="ECO:0000313" key="1">
    <source>
        <dbReference type="EMBL" id="KAJ7729097.1"/>
    </source>
</evidence>
<comment type="caution">
    <text evidence="1">The sequence shown here is derived from an EMBL/GenBank/DDBJ whole genome shotgun (WGS) entry which is preliminary data.</text>
</comment>
<protein>
    <submittedName>
        <fullName evidence="1">Uncharacterized protein</fullName>
    </submittedName>
</protein>